<dbReference type="Proteomes" id="UP000540412">
    <property type="component" value="Unassembled WGS sequence"/>
</dbReference>
<organism evidence="1 2">
    <name type="scientific">Nocardia transvalensis</name>
    <dbReference type="NCBI Taxonomy" id="37333"/>
    <lineage>
        <taxon>Bacteria</taxon>
        <taxon>Bacillati</taxon>
        <taxon>Actinomycetota</taxon>
        <taxon>Actinomycetes</taxon>
        <taxon>Mycobacteriales</taxon>
        <taxon>Nocardiaceae</taxon>
        <taxon>Nocardia</taxon>
    </lineage>
</organism>
<dbReference type="RefSeq" id="WP_040751509.1">
    <property type="nucleotide sequence ID" value="NZ_JACHIT010000001.1"/>
</dbReference>
<dbReference type="AlphaFoldDB" id="A0A7W9UI60"/>
<evidence type="ECO:0000313" key="2">
    <source>
        <dbReference type="Proteomes" id="UP000540412"/>
    </source>
</evidence>
<gene>
    <name evidence="1" type="ORF">BJY24_002941</name>
</gene>
<protein>
    <submittedName>
        <fullName evidence="1">Uncharacterized protein</fullName>
    </submittedName>
</protein>
<name>A0A7W9UI60_9NOCA</name>
<comment type="caution">
    <text evidence="1">The sequence shown here is derived from an EMBL/GenBank/DDBJ whole genome shotgun (WGS) entry which is preliminary data.</text>
</comment>
<accession>A0A7W9UI60</accession>
<dbReference type="EMBL" id="JACHIT010000001">
    <property type="protein sequence ID" value="MBB5914074.1"/>
    <property type="molecule type" value="Genomic_DNA"/>
</dbReference>
<evidence type="ECO:0000313" key="1">
    <source>
        <dbReference type="EMBL" id="MBB5914074.1"/>
    </source>
</evidence>
<reference evidence="1 2" key="1">
    <citation type="submission" date="2020-08" db="EMBL/GenBank/DDBJ databases">
        <title>Sequencing the genomes of 1000 actinobacteria strains.</title>
        <authorList>
            <person name="Klenk H.-P."/>
        </authorList>
    </citation>
    <scope>NUCLEOTIDE SEQUENCE [LARGE SCALE GENOMIC DNA]</scope>
    <source>
        <strain evidence="1 2">DSM 43582</strain>
    </source>
</reference>
<sequence length="61" mass="6708">MMFGPIAPVSPAEQLLSTIRAAGYSLDEFIALLRVDPVEDTRPLSPIPDTDFWVIPPRRAG</sequence>
<keyword evidence="2" id="KW-1185">Reference proteome</keyword>
<proteinExistence type="predicted"/>